<name>A0A9P5SAL1_9FUNG</name>
<proteinExistence type="predicted"/>
<evidence type="ECO:0000313" key="2">
    <source>
        <dbReference type="EMBL" id="KAF9323919.1"/>
    </source>
</evidence>
<dbReference type="EMBL" id="JAAAUY010001188">
    <property type="protein sequence ID" value="KAF9323919.1"/>
    <property type="molecule type" value="Genomic_DNA"/>
</dbReference>
<reference evidence="2" key="1">
    <citation type="journal article" date="2020" name="Fungal Divers.">
        <title>Resolving the Mortierellaceae phylogeny through synthesis of multi-gene phylogenetics and phylogenomics.</title>
        <authorList>
            <person name="Vandepol N."/>
            <person name="Liber J."/>
            <person name="Desiro A."/>
            <person name="Na H."/>
            <person name="Kennedy M."/>
            <person name="Barry K."/>
            <person name="Grigoriev I.V."/>
            <person name="Miller A.N."/>
            <person name="O'Donnell K."/>
            <person name="Stajich J.E."/>
            <person name="Bonito G."/>
        </authorList>
    </citation>
    <scope>NUCLEOTIDE SEQUENCE</scope>
    <source>
        <strain evidence="2">NVP1</strain>
    </source>
</reference>
<organism evidence="2 3">
    <name type="scientific">Podila minutissima</name>
    <dbReference type="NCBI Taxonomy" id="64525"/>
    <lineage>
        <taxon>Eukaryota</taxon>
        <taxon>Fungi</taxon>
        <taxon>Fungi incertae sedis</taxon>
        <taxon>Mucoromycota</taxon>
        <taxon>Mortierellomycotina</taxon>
        <taxon>Mortierellomycetes</taxon>
        <taxon>Mortierellales</taxon>
        <taxon>Mortierellaceae</taxon>
        <taxon>Podila</taxon>
    </lineage>
</organism>
<feature type="non-terminal residue" evidence="2">
    <location>
        <position position="1"/>
    </location>
</feature>
<sequence>RIGLYKNDDYLGTHIGTRGLAKLSDKKVKISAEEKQKICDAWDWMKKKHPLIREVNMEEPSDLMNATESVQIEELESSARRNVNESGLRAFHIGPVDTGGPRTADESNKLENMVIGILGQDQQLVKYSNPCLLGYLFPTLYPKGRGFFSLDYGGIGDGQNQEIQYHEGNANIQQMEEAKYVEADQNGYVSQSDSDGDENNEHNESEELEVEGNGASKYSKHTLKSYAKFRLLSVDRRWGRNIKFILMMFDWIQKSAIFGYQLRIAPAMTAGRATRAHEVLERSNNDQGTKYRESRTVAIPPFIRTGVKYKQMLYQKFS</sequence>
<evidence type="ECO:0000256" key="1">
    <source>
        <dbReference type="SAM" id="MobiDB-lite"/>
    </source>
</evidence>
<protein>
    <submittedName>
        <fullName evidence="2">Uncharacterized protein</fullName>
    </submittedName>
</protein>
<keyword evidence="3" id="KW-1185">Reference proteome</keyword>
<evidence type="ECO:0000313" key="3">
    <source>
        <dbReference type="Proteomes" id="UP000696485"/>
    </source>
</evidence>
<feature type="non-terminal residue" evidence="2">
    <location>
        <position position="318"/>
    </location>
</feature>
<feature type="region of interest" description="Disordered" evidence="1">
    <location>
        <begin position="188"/>
        <end position="214"/>
    </location>
</feature>
<gene>
    <name evidence="2" type="ORF">BG006_001005</name>
</gene>
<accession>A0A9P5SAL1</accession>
<dbReference type="AlphaFoldDB" id="A0A9P5SAL1"/>
<dbReference type="Proteomes" id="UP000696485">
    <property type="component" value="Unassembled WGS sequence"/>
</dbReference>
<comment type="caution">
    <text evidence="2">The sequence shown here is derived from an EMBL/GenBank/DDBJ whole genome shotgun (WGS) entry which is preliminary data.</text>
</comment>